<evidence type="ECO:0000313" key="13">
    <source>
        <dbReference type="Proteomes" id="UP000269499"/>
    </source>
</evidence>
<evidence type="ECO:0000256" key="5">
    <source>
        <dbReference type="ARBA" id="ARBA00022741"/>
    </source>
</evidence>
<evidence type="ECO:0000313" key="12">
    <source>
        <dbReference type="EMBL" id="RLE54899.1"/>
    </source>
</evidence>
<evidence type="ECO:0000256" key="2">
    <source>
        <dbReference type="ARBA" id="ARBA00001946"/>
    </source>
</evidence>
<evidence type="ECO:0000256" key="10">
    <source>
        <dbReference type="PROSITE-ProRule" id="PRU00409"/>
    </source>
</evidence>
<keyword evidence="3" id="KW-0436">Ligase</keyword>
<keyword evidence="5 10" id="KW-0547">Nucleotide-binding</keyword>
<dbReference type="GO" id="GO:0016879">
    <property type="term" value="F:ligase activity, forming carbon-nitrogen bonds"/>
    <property type="evidence" value="ECO:0007669"/>
    <property type="project" value="TreeGrafter"/>
</dbReference>
<keyword evidence="7" id="KW-0460">Magnesium</keyword>
<dbReference type="Proteomes" id="UP000269499">
    <property type="component" value="Unassembled WGS sequence"/>
</dbReference>
<dbReference type="FunFam" id="3.30.470.20:FF:000058">
    <property type="entry name" value="Alpha-aminoadipate--LysW ligase LysX protein"/>
    <property type="match status" value="1"/>
</dbReference>
<dbReference type="PANTHER" id="PTHR21621">
    <property type="entry name" value="RIBOSOMAL PROTEIN S6 MODIFICATION PROTEIN"/>
    <property type="match status" value="1"/>
</dbReference>
<organism evidence="12 13">
    <name type="scientific">Thermoproteota archaeon</name>
    <dbReference type="NCBI Taxonomy" id="2056631"/>
    <lineage>
        <taxon>Archaea</taxon>
        <taxon>Thermoproteota</taxon>
    </lineage>
</organism>
<keyword evidence="9" id="KW-0464">Manganese</keyword>
<comment type="cofactor">
    <cofactor evidence="1">
        <name>Mn(2+)</name>
        <dbReference type="ChEBI" id="CHEBI:29035"/>
    </cofactor>
</comment>
<dbReference type="PROSITE" id="PS50975">
    <property type="entry name" value="ATP_GRASP"/>
    <property type="match status" value="1"/>
</dbReference>
<keyword evidence="4" id="KW-0479">Metal-binding</keyword>
<dbReference type="Pfam" id="PF18030">
    <property type="entry name" value="Rimk_N"/>
    <property type="match status" value="1"/>
</dbReference>
<keyword evidence="6 10" id="KW-0067">ATP-binding</keyword>
<reference evidence="12 13" key="1">
    <citation type="submission" date="2018-06" db="EMBL/GenBank/DDBJ databases">
        <title>Extensive metabolic versatility and redundancy in microbially diverse, dynamic hydrothermal sediments.</title>
        <authorList>
            <person name="Dombrowski N."/>
            <person name="Teske A."/>
            <person name="Baker B.J."/>
        </authorList>
    </citation>
    <scope>NUCLEOTIDE SEQUENCE [LARGE SCALE GENOMIC DNA]</scope>
    <source>
        <strain evidence="12">B20_G2</strain>
    </source>
</reference>
<evidence type="ECO:0000256" key="6">
    <source>
        <dbReference type="ARBA" id="ARBA00022840"/>
    </source>
</evidence>
<dbReference type="GO" id="GO:0046872">
    <property type="term" value="F:metal ion binding"/>
    <property type="evidence" value="ECO:0007669"/>
    <property type="project" value="UniProtKB-KW"/>
</dbReference>
<evidence type="ECO:0000256" key="4">
    <source>
        <dbReference type="ARBA" id="ARBA00022723"/>
    </source>
</evidence>
<evidence type="ECO:0000256" key="1">
    <source>
        <dbReference type="ARBA" id="ARBA00001936"/>
    </source>
</evidence>
<comment type="cofactor">
    <cofactor evidence="2">
        <name>Mg(2+)</name>
        <dbReference type="ChEBI" id="CHEBI:18420"/>
    </cofactor>
</comment>
<dbReference type="Pfam" id="PF08443">
    <property type="entry name" value="RimK"/>
    <property type="match status" value="1"/>
</dbReference>
<protein>
    <recommendedName>
        <fullName evidence="11">ATP-grasp domain-containing protein</fullName>
    </recommendedName>
</protein>
<dbReference type="GO" id="GO:0005524">
    <property type="term" value="F:ATP binding"/>
    <property type="evidence" value="ECO:0007669"/>
    <property type="project" value="UniProtKB-UniRule"/>
</dbReference>
<sequence>MLIGVVTRNPKSWCSTQLGEAIKRKGHDVIYINLSKVVARIGEEPVIEYKGINLAKEVAAIIVRPIGRGSLEEVIFRLNILHRLDMAGLPVINRPKAIEQCVDKYHALMLLERNGIPVPRTAVTEDVEAALKLFLELGGDVIVKPLFGSRGLGIIRVNDFDLAVRVFRTLEIIGNVIYIQEFIPHGTRDIRAFVVGDEVVASMYREATSWKTNIAQGAKPKPAKLGSELEELAIRAAKEIGCEVAGVDILESSKGYYVVEINSTPGWQGLQQISKINIAEKIVSYVINKVKE</sequence>
<dbReference type="Gene3D" id="3.40.50.20">
    <property type="match status" value="1"/>
</dbReference>
<dbReference type="PANTHER" id="PTHR21621:SF0">
    <property type="entry name" value="BETA-CITRYLGLUTAMATE SYNTHASE B-RELATED"/>
    <property type="match status" value="1"/>
</dbReference>
<dbReference type="GO" id="GO:0006412">
    <property type="term" value="P:translation"/>
    <property type="evidence" value="ECO:0007669"/>
    <property type="project" value="UniProtKB-KW"/>
</dbReference>
<dbReference type="Gene3D" id="3.30.1490.20">
    <property type="entry name" value="ATP-grasp fold, A domain"/>
    <property type="match status" value="1"/>
</dbReference>
<keyword evidence="8" id="KW-0648">Protein biosynthesis</keyword>
<dbReference type="InterPro" id="IPR041107">
    <property type="entry name" value="Rimk_N"/>
</dbReference>
<feature type="domain" description="ATP-grasp" evidence="11">
    <location>
        <begin position="108"/>
        <end position="287"/>
    </location>
</feature>
<dbReference type="InterPro" id="IPR013815">
    <property type="entry name" value="ATP_grasp_subdomain_1"/>
</dbReference>
<comment type="caution">
    <text evidence="12">The sequence shown here is derived from an EMBL/GenBank/DDBJ whole genome shotgun (WGS) entry which is preliminary data.</text>
</comment>
<dbReference type="NCBIfam" id="TIGR00768">
    <property type="entry name" value="rimK_fam"/>
    <property type="match status" value="1"/>
</dbReference>
<dbReference type="AlphaFoldDB" id="A0A497F6L8"/>
<dbReference type="Gene3D" id="3.30.470.20">
    <property type="entry name" value="ATP-grasp fold, B domain"/>
    <property type="match status" value="1"/>
</dbReference>
<name>A0A497F6L8_9CREN</name>
<dbReference type="SUPFAM" id="SSF56059">
    <property type="entry name" value="Glutathione synthetase ATP-binding domain-like"/>
    <property type="match status" value="1"/>
</dbReference>
<evidence type="ECO:0000256" key="8">
    <source>
        <dbReference type="ARBA" id="ARBA00022917"/>
    </source>
</evidence>
<evidence type="ECO:0000256" key="7">
    <source>
        <dbReference type="ARBA" id="ARBA00022842"/>
    </source>
</evidence>
<dbReference type="InterPro" id="IPR004666">
    <property type="entry name" value="Rp_bS6_RimK/Lys_biosynth_LsyX"/>
</dbReference>
<proteinExistence type="predicted"/>
<evidence type="ECO:0000259" key="11">
    <source>
        <dbReference type="PROSITE" id="PS50975"/>
    </source>
</evidence>
<dbReference type="InterPro" id="IPR011761">
    <property type="entry name" value="ATP-grasp"/>
</dbReference>
<dbReference type="InterPro" id="IPR013651">
    <property type="entry name" value="ATP-grasp_RimK-type"/>
</dbReference>
<evidence type="ECO:0000256" key="3">
    <source>
        <dbReference type="ARBA" id="ARBA00022598"/>
    </source>
</evidence>
<gene>
    <name evidence="12" type="ORF">DRJ26_01360</name>
</gene>
<dbReference type="EMBL" id="QMRA01000014">
    <property type="protein sequence ID" value="RLE54899.1"/>
    <property type="molecule type" value="Genomic_DNA"/>
</dbReference>
<accession>A0A497F6L8</accession>
<dbReference type="GO" id="GO:0005737">
    <property type="term" value="C:cytoplasm"/>
    <property type="evidence" value="ECO:0007669"/>
    <property type="project" value="TreeGrafter"/>
</dbReference>
<evidence type="ECO:0000256" key="9">
    <source>
        <dbReference type="ARBA" id="ARBA00023211"/>
    </source>
</evidence>